<feature type="region of interest" description="Disordered" evidence="1">
    <location>
        <begin position="177"/>
        <end position="233"/>
    </location>
</feature>
<proteinExistence type="predicted"/>
<dbReference type="Proteomes" id="UP000740727">
    <property type="component" value="Unassembled WGS sequence"/>
</dbReference>
<comment type="caution">
    <text evidence="3">The sequence shown here is derived from an EMBL/GenBank/DDBJ whole genome shotgun (WGS) entry which is preliminary data.</text>
</comment>
<feature type="transmembrane region" description="Helical" evidence="2">
    <location>
        <begin position="73"/>
        <end position="93"/>
    </location>
</feature>
<keyword evidence="2" id="KW-0812">Transmembrane</keyword>
<evidence type="ECO:0000256" key="1">
    <source>
        <dbReference type="SAM" id="MobiDB-lite"/>
    </source>
</evidence>
<feature type="compositionally biased region" description="Basic and acidic residues" evidence="1">
    <location>
        <begin position="197"/>
        <end position="233"/>
    </location>
</feature>
<keyword evidence="2" id="KW-1133">Transmembrane helix</keyword>
<reference evidence="3" key="1">
    <citation type="submission" date="2018-10" db="EMBL/GenBank/DDBJ databases">
        <title>Iterative Subtractive Binning of Freshwater Chronoseries Metagenomes Recovers Nearly Complete Genomes from over Four Hundred Novel Species.</title>
        <authorList>
            <person name="Rodriguez-R L.M."/>
            <person name="Tsementzi D."/>
            <person name="Luo C."/>
            <person name="Konstantinidis K.T."/>
        </authorList>
    </citation>
    <scope>NUCLEOTIDE SEQUENCE</scope>
    <source>
        <strain evidence="3">WB5_2A_028</strain>
    </source>
</reference>
<evidence type="ECO:0000313" key="4">
    <source>
        <dbReference type="Proteomes" id="UP000740727"/>
    </source>
</evidence>
<dbReference type="EMBL" id="RFXN01000033">
    <property type="protein sequence ID" value="NBR93889.1"/>
    <property type="molecule type" value="Genomic_DNA"/>
</dbReference>
<feature type="transmembrane region" description="Helical" evidence="2">
    <location>
        <begin position="6"/>
        <end position="23"/>
    </location>
</feature>
<gene>
    <name evidence="3" type="ORF">EBT44_03495</name>
</gene>
<keyword evidence="2" id="KW-0472">Membrane</keyword>
<sequence>MSSGLIYFAVIALWVAYFLPRWLRSHDEVSESKSLERYRSAMHVVSIGSSPNTYMTRAELAEREARTLHKRQISLGVLIAFFTITIVAAIANVLPFKSLLLPTSLLLIFIVHVRRQKVQEDVRRRRRMATMRSKGSGFNFSEITYRTPEGQASRWIPINHSSTVTVIPNETWKPSDIPLPTYATAPKAPSRPIVEPDLERSAQKREPEVESASKDEVFDQESSRSDTRRASNQ</sequence>
<organism evidence="3 4">
    <name type="scientific">Candidatus Fonsibacter lacus</name>
    <dbReference type="NCBI Taxonomy" id="2576439"/>
    <lineage>
        <taxon>Bacteria</taxon>
        <taxon>Pseudomonadati</taxon>
        <taxon>Pseudomonadota</taxon>
        <taxon>Alphaproteobacteria</taxon>
        <taxon>Candidatus Pelagibacterales</taxon>
        <taxon>Candidatus Pelagibacterales incertae sedis</taxon>
        <taxon>Candidatus Fonsibacter</taxon>
    </lineage>
</organism>
<dbReference type="AlphaFoldDB" id="A0A965GDF2"/>
<evidence type="ECO:0000256" key="2">
    <source>
        <dbReference type="SAM" id="Phobius"/>
    </source>
</evidence>
<name>A0A965GDF2_9PROT</name>
<protein>
    <submittedName>
        <fullName evidence="3">Uncharacterized protein</fullName>
    </submittedName>
</protein>
<accession>A0A965GDF2</accession>
<evidence type="ECO:0000313" key="3">
    <source>
        <dbReference type="EMBL" id="NBR93889.1"/>
    </source>
</evidence>